<dbReference type="OMA" id="MGYHPDS"/>
<accession>A0A177DP20</accession>
<dbReference type="GO" id="GO:0015031">
    <property type="term" value="P:protein transport"/>
    <property type="evidence" value="ECO:0007669"/>
    <property type="project" value="UniProtKB-KW"/>
</dbReference>
<dbReference type="GO" id="GO:0005829">
    <property type="term" value="C:cytosol"/>
    <property type="evidence" value="ECO:0007669"/>
    <property type="project" value="TreeGrafter"/>
</dbReference>
<evidence type="ECO:0000256" key="4">
    <source>
        <dbReference type="ARBA" id="ARBA00022786"/>
    </source>
</evidence>
<evidence type="ECO:0000256" key="5">
    <source>
        <dbReference type="ARBA" id="ARBA00022927"/>
    </source>
</evidence>
<keyword evidence="3" id="KW-0808">Transferase</keyword>
<dbReference type="KEGG" id="aalt:CC77DRAFT_1019961"/>
<keyword evidence="6" id="KW-0072">Autophagy</keyword>
<dbReference type="Gene3D" id="3.30.1460.50">
    <property type="match status" value="1"/>
</dbReference>
<evidence type="ECO:0000256" key="3">
    <source>
        <dbReference type="ARBA" id="ARBA00022679"/>
    </source>
</evidence>
<reference evidence="8 9" key="1">
    <citation type="submission" date="2016-05" db="EMBL/GenBank/DDBJ databases">
        <title>Comparative analysis of secretome profiles of manganese(II)-oxidizing ascomycete fungi.</title>
        <authorList>
            <consortium name="DOE Joint Genome Institute"/>
            <person name="Zeiner C.A."/>
            <person name="Purvine S.O."/>
            <person name="Zink E.M."/>
            <person name="Wu S."/>
            <person name="Pasa-Tolic L."/>
            <person name="Chaput D.L."/>
            <person name="Haridas S."/>
            <person name="Grigoriev I.V."/>
            <person name="Santelli C.M."/>
            <person name="Hansel C.M."/>
        </authorList>
    </citation>
    <scope>NUCLEOTIDE SEQUENCE [LARGE SCALE GENOMIC DNA]</scope>
    <source>
        <strain evidence="8 9">SRC1lrK2f</strain>
    </source>
</reference>
<keyword evidence="9" id="KW-1185">Reference proteome</keyword>
<sequence>MLSAFPHLDETNFERACDGLQRRFQLKGSAQEDWLSVEKIHRNGTVYLNITTHLPRPAGIPAVQDRDATEVDEVVEHDEEALDTTVVPRPVVDYDVVLSQVYRVPVLYISIRDPQHRYPPTMTTLYEHLVPLQFKAQTENVGVIGGITITDHPATNRPVFFIHPCQTAGVMEASLDRNVTADEYLMIWIGAMGKAVGLDVPLQLARPDDA</sequence>
<dbReference type="STRING" id="5599.A0A177DP20"/>
<evidence type="ECO:0000256" key="1">
    <source>
        <dbReference type="ARBA" id="ARBA00005696"/>
    </source>
</evidence>
<keyword evidence="5" id="KW-0813">Transport</keyword>
<evidence type="ECO:0000313" key="9">
    <source>
        <dbReference type="Proteomes" id="UP000077248"/>
    </source>
</evidence>
<dbReference type="GO" id="GO:0061651">
    <property type="term" value="F:Atg12 conjugating enzyme activity"/>
    <property type="evidence" value="ECO:0007669"/>
    <property type="project" value="TreeGrafter"/>
</dbReference>
<dbReference type="InterPro" id="IPR007135">
    <property type="entry name" value="Atg3/Atg10"/>
</dbReference>
<dbReference type="GO" id="GO:0000045">
    <property type="term" value="P:autophagosome assembly"/>
    <property type="evidence" value="ECO:0007669"/>
    <property type="project" value="TreeGrafter"/>
</dbReference>
<evidence type="ECO:0000313" key="8">
    <source>
        <dbReference type="EMBL" id="OAG21177.1"/>
    </source>
</evidence>
<dbReference type="AlphaFoldDB" id="A0A177DP20"/>
<evidence type="ECO:0000256" key="2">
    <source>
        <dbReference type="ARBA" id="ARBA00021099"/>
    </source>
</evidence>
<dbReference type="EMBL" id="KV441477">
    <property type="protein sequence ID" value="OAG21177.1"/>
    <property type="molecule type" value="Genomic_DNA"/>
</dbReference>
<dbReference type="Pfam" id="PF03987">
    <property type="entry name" value="Autophagy_act_C"/>
    <property type="match status" value="1"/>
</dbReference>
<gene>
    <name evidence="8" type="ORF">CC77DRAFT_1019961</name>
</gene>
<dbReference type="GO" id="GO:0000422">
    <property type="term" value="P:autophagy of mitochondrion"/>
    <property type="evidence" value="ECO:0007669"/>
    <property type="project" value="TreeGrafter"/>
</dbReference>
<protein>
    <recommendedName>
        <fullName evidence="2">Ubiquitin-like-conjugating enzyme ATG10</fullName>
    </recommendedName>
    <alternativeName>
        <fullName evidence="7">Autophagy-related protein 10</fullName>
    </alternativeName>
</protein>
<evidence type="ECO:0000256" key="6">
    <source>
        <dbReference type="ARBA" id="ARBA00023006"/>
    </source>
</evidence>
<proteinExistence type="inferred from homology"/>
<dbReference type="Proteomes" id="UP000077248">
    <property type="component" value="Unassembled WGS sequence"/>
</dbReference>
<dbReference type="PANTHER" id="PTHR14957">
    <property type="entry name" value="UBIQUITIN-LIKE-CONJUGATING ENZYME ATG10"/>
    <property type="match status" value="1"/>
</dbReference>
<keyword evidence="4" id="KW-0833">Ubl conjugation pathway</keyword>
<dbReference type="GO" id="GO:0032446">
    <property type="term" value="P:protein modification by small protein conjugation"/>
    <property type="evidence" value="ECO:0007669"/>
    <property type="project" value="TreeGrafter"/>
</dbReference>
<dbReference type="RefSeq" id="XP_018386598.1">
    <property type="nucleotide sequence ID" value="XM_018524951.1"/>
</dbReference>
<evidence type="ECO:0000256" key="7">
    <source>
        <dbReference type="ARBA" id="ARBA00029833"/>
    </source>
</evidence>
<dbReference type="VEuPathDB" id="FungiDB:CC77DRAFT_1019961"/>
<keyword evidence="5" id="KW-0653">Protein transport</keyword>
<organism evidence="8 9">
    <name type="scientific">Alternaria alternata</name>
    <name type="common">Alternaria rot fungus</name>
    <name type="synonym">Torula alternata</name>
    <dbReference type="NCBI Taxonomy" id="5599"/>
    <lineage>
        <taxon>Eukaryota</taxon>
        <taxon>Fungi</taxon>
        <taxon>Dikarya</taxon>
        <taxon>Ascomycota</taxon>
        <taxon>Pezizomycotina</taxon>
        <taxon>Dothideomycetes</taxon>
        <taxon>Pleosporomycetidae</taxon>
        <taxon>Pleosporales</taxon>
        <taxon>Pleosporineae</taxon>
        <taxon>Pleosporaceae</taxon>
        <taxon>Alternaria</taxon>
        <taxon>Alternaria sect. Alternaria</taxon>
        <taxon>Alternaria alternata complex</taxon>
    </lineage>
</organism>
<comment type="similarity">
    <text evidence="1">Belongs to the ATG10 family.</text>
</comment>
<dbReference type="GeneID" id="29110545"/>
<name>A0A177DP20_ALTAL</name>
<dbReference type="PANTHER" id="PTHR14957:SF1">
    <property type="entry name" value="UBIQUITIN-LIKE-CONJUGATING ENZYME ATG10"/>
    <property type="match status" value="1"/>
</dbReference>